<dbReference type="EMBL" id="ACJN02000003">
    <property type="protein sequence ID" value="EFI33329.1"/>
    <property type="molecule type" value="Genomic_DNA"/>
</dbReference>
<protein>
    <recommendedName>
        <fullName evidence="3">DUF2442 domain-containing protein</fullName>
    </recommendedName>
</protein>
<dbReference type="Pfam" id="PF10387">
    <property type="entry name" value="DUF2442"/>
    <property type="match status" value="1"/>
</dbReference>
<comment type="caution">
    <text evidence="1">The sequence shown here is derived from an EMBL/GenBank/DDBJ whole genome shotgun (WGS) entry which is preliminary data.</text>
</comment>
<dbReference type="InterPro" id="IPR025427">
    <property type="entry name" value="DUF4160"/>
</dbReference>
<proteinExistence type="predicted"/>
<dbReference type="RefSeq" id="WP_008870687.1">
    <property type="nucleotide sequence ID" value="NZ_ACJN02000003.1"/>
</dbReference>
<reference evidence="1" key="1">
    <citation type="submission" date="2010-05" db="EMBL/GenBank/DDBJ databases">
        <title>The draft genome of Desulfonatronospira thiodismutans ASO3-1.</title>
        <authorList>
            <consortium name="US DOE Joint Genome Institute (JGI-PGF)"/>
            <person name="Lucas S."/>
            <person name="Copeland A."/>
            <person name="Lapidus A."/>
            <person name="Cheng J.-F."/>
            <person name="Bruce D."/>
            <person name="Goodwin L."/>
            <person name="Pitluck S."/>
            <person name="Chertkov O."/>
            <person name="Brettin T."/>
            <person name="Detter J.C."/>
            <person name="Han C."/>
            <person name="Land M.L."/>
            <person name="Hauser L."/>
            <person name="Kyrpides N."/>
            <person name="Mikhailova N."/>
            <person name="Muyzer G."/>
            <person name="Woyke T."/>
        </authorList>
    </citation>
    <scope>NUCLEOTIDE SEQUENCE [LARGE SCALE GENOMIC DNA]</scope>
    <source>
        <strain evidence="1">ASO3-1</strain>
    </source>
</reference>
<evidence type="ECO:0000313" key="2">
    <source>
        <dbReference type="Proteomes" id="UP000005496"/>
    </source>
</evidence>
<dbReference type="AlphaFoldDB" id="D6SRL3"/>
<keyword evidence="2" id="KW-1185">Reference proteome</keyword>
<evidence type="ECO:0008006" key="3">
    <source>
        <dbReference type="Google" id="ProtNLM"/>
    </source>
</evidence>
<dbReference type="eggNOG" id="ENOG5032YT2">
    <property type="taxonomic scope" value="Bacteria"/>
</dbReference>
<evidence type="ECO:0000313" key="1">
    <source>
        <dbReference type="EMBL" id="EFI33329.1"/>
    </source>
</evidence>
<name>D6SRL3_9BACT</name>
<dbReference type="InterPro" id="IPR018841">
    <property type="entry name" value="DUF2442"/>
</dbReference>
<accession>D6SRL3</accession>
<sequence>MPTVLRRGPYRFFFVALDQAEPPHIHVQREKMVAKLWLDPVVLQNIGGFGRNELNAIAKLVNEINNFSWRNGMSSLAVEKQGARAQNIFVSDASLQIDLTDGRTTIVPLMWYPRLWYGTPEERNNYQIIGDGEYIHWPELDEDLTVSGIIAGHRSAESPSSLKRWLNERMKK</sequence>
<dbReference type="Gene3D" id="3.30.2020.40">
    <property type="entry name" value="Uncharacterised protein PF10387, DUF2442"/>
    <property type="match status" value="1"/>
</dbReference>
<dbReference type="Pfam" id="PF13711">
    <property type="entry name" value="DUF4160"/>
    <property type="match status" value="1"/>
</dbReference>
<organism evidence="1 2">
    <name type="scientific">Desulfonatronospira thiodismutans ASO3-1</name>
    <dbReference type="NCBI Taxonomy" id="555779"/>
    <lineage>
        <taxon>Bacteria</taxon>
        <taxon>Pseudomonadati</taxon>
        <taxon>Thermodesulfobacteriota</taxon>
        <taxon>Desulfovibrionia</taxon>
        <taxon>Desulfovibrionales</taxon>
        <taxon>Desulfonatronovibrionaceae</taxon>
        <taxon>Desulfonatronospira</taxon>
    </lineage>
</organism>
<gene>
    <name evidence="1" type="ORF">Dthio_PD0657</name>
</gene>
<dbReference type="Proteomes" id="UP000005496">
    <property type="component" value="Unassembled WGS sequence"/>
</dbReference>